<sequence>MRWCFMRDHDAWFYYTSAEENAREKDYEERINEPSMFDDLRFQIIKCMLQEFPGLRENVRRWARKEEDLRSGVKGLGFSGALDAACFKGRGGG</sequence>
<dbReference type="Proteomes" id="UP000037210">
    <property type="component" value="Unassembled WGS sequence"/>
</dbReference>
<dbReference type="AlphaFoldDB" id="A0A0M0BML4"/>
<evidence type="ECO:0000313" key="1">
    <source>
        <dbReference type="EMBL" id="KON29822.1"/>
    </source>
</evidence>
<proteinExistence type="predicted"/>
<gene>
    <name evidence="1" type="ORF">AC482_05440</name>
</gene>
<name>A0A0M0BML4_9ARCH</name>
<reference evidence="1 2" key="1">
    <citation type="submission" date="2015-06" db="EMBL/GenBank/DDBJ databases">
        <title>New insights into the roles of widespread benthic archaea in carbon and nitrogen cycling.</title>
        <authorList>
            <person name="Lazar C.S."/>
            <person name="Baker B.J."/>
            <person name="Seitz K.W."/>
            <person name="Hyde A.S."/>
            <person name="Dick G.J."/>
            <person name="Hinrichs K.-U."/>
            <person name="Teske A.P."/>
        </authorList>
    </citation>
    <scope>NUCLEOTIDE SEQUENCE [LARGE SCALE GENOMIC DNA]</scope>
    <source>
        <strain evidence="1">DG-45</strain>
    </source>
</reference>
<accession>A0A0M0BML4</accession>
<organism evidence="1 2">
    <name type="scientific">miscellaneous Crenarchaeota group-15 archaeon DG-45</name>
    <dbReference type="NCBI Taxonomy" id="1685127"/>
    <lineage>
        <taxon>Archaea</taxon>
        <taxon>Candidatus Bathyarchaeota</taxon>
        <taxon>MCG-15</taxon>
    </lineage>
</organism>
<protein>
    <submittedName>
        <fullName evidence="1">Uncharacterized protein</fullName>
    </submittedName>
</protein>
<dbReference type="EMBL" id="LFWZ01000050">
    <property type="protein sequence ID" value="KON29822.1"/>
    <property type="molecule type" value="Genomic_DNA"/>
</dbReference>
<comment type="caution">
    <text evidence="1">The sequence shown here is derived from an EMBL/GenBank/DDBJ whole genome shotgun (WGS) entry which is preliminary data.</text>
</comment>
<evidence type="ECO:0000313" key="2">
    <source>
        <dbReference type="Proteomes" id="UP000037210"/>
    </source>
</evidence>